<accession>A0ABU1UQV9</accession>
<comment type="caution">
    <text evidence="1">The sequence shown here is derived from an EMBL/GenBank/DDBJ whole genome shotgun (WGS) entry which is preliminary data.</text>
</comment>
<dbReference type="Proteomes" id="UP001257739">
    <property type="component" value="Unassembled WGS sequence"/>
</dbReference>
<dbReference type="RefSeq" id="WP_309971405.1">
    <property type="nucleotide sequence ID" value="NZ_JAVDWH010000001.1"/>
</dbReference>
<organism evidence="1 2">
    <name type="scientific">Aeromicrobium panaciterrae</name>
    <dbReference type="NCBI Taxonomy" id="363861"/>
    <lineage>
        <taxon>Bacteria</taxon>
        <taxon>Bacillati</taxon>
        <taxon>Actinomycetota</taxon>
        <taxon>Actinomycetes</taxon>
        <taxon>Propionibacteriales</taxon>
        <taxon>Nocardioidaceae</taxon>
        <taxon>Aeromicrobium</taxon>
    </lineage>
</organism>
<sequence length="141" mass="15562">MLPWTDVVGDAPTYLLEPIETLPPAYEVLERIRAGGHPKVVALVGYREDAEASEVSRHLPYGYRGEGIEEIVFSRETPADILQFEDDAWPGEDRTFVQDDVDAALELINEFAVEYGAQGSVVLVTGHAEFVAEIADKLRGC</sequence>
<protein>
    <submittedName>
        <fullName evidence="1">Uncharacterized protein</fullName>
    </submittedName>
</protein>
<keyword evidence="2" id="KW-1185">Reference proteome</keyword>
<name>A0ABU1UQV9_9ACTN</name>
<evidence type="ECO:0000313" key="2">
    <source>
        <dbReference type="Proteomes" id="UP001257739"/>
    </source>
</evidence>
<reference evidence="1 2" key="1">
    <citation type="submission" date="2023-07" db="EMBL/GenBank/DDBJ databases">
        <title>Sorghum-associated microbial communities from plants grown in Nebraska, USA.</title>
        <authorList>
            <person name="Schachtman D."/>
        </authorList>
    </citation>
    <scope>NUCLEOTIDE SEQUENCE [LARGE SCALE GENOMIC DNA]</scope>
    <source>
        <strain evidence="1 2">BE248</strain>
    </source>
</reference>
<dbReference type="EMBL" id="JAVDWH010000001">
    <property type="protein sequence ID" value="MDR7087556.1"/>
    <property type="molecule type" value="Genomic_DNA"/>
</dbReference>
<gene>
    <name evidence="1" type="ORF">J2X11_002395</name>
</gene>
<evidence type="ECO:0000313" key="1">
    <source>
        <dbReference type="EMBL" id="MDR7087556.1"/>
    </source>
</evidence>
<proteinExistence type="predicted"/>